<dbReference type="EMBL" id="JBHTII010000001">
    <property type="protein sequence ID" value="MFD0791177.1"/>
    <property type="molecule type" value="Genomic_DNA"/>
</dbReference>
<organism evidence="2 3">
    <name type="scientific">Microbacterium insulae</name>
    <dbReference type="NCBI Taxonomy" id="483014"/>
    <lineage>
        <taxon>Bacteria</taxon>
        <taxon>Bacillati</taxon>
        <taxon>Actinomycetota</taxon>
        <taxon>Actinomycetes</taxon>
        <taxon>Micrococcales</taxon>
        <taxon>Microbacteriaceae</taxon>
        <taxon>Microbacterium</taxon>
    </lineage>
</organism>
<evidence type="ECO:0008006" key="4">
    <source>
        <dbReference type="Google" id="ProtNLM"/>
    </source>
</evidence>
<proteinExistence type="predicted"/>
<feature type="coiled-coil region" evidence="1">
    <location>
        <begin position="38"/>
        <end position="65"/>
    </location>
</feature>
<accession>A0ABW3AJQ1</accession>
<evidence type="ECO:0000313" key="3">
    <source>
        <dbReference type="Proteomes" id="UP001597055"/>
    </source>
</evidence>
<evidence type="ECO:0000313" key="2">
    <source>
        <dbReference type="EMBL" id="MFD0791177.1"/>
    </source>
</evidence>
<dbReference type="Proteomes" id="UP001597055">
    <property type="component" value="Unassembled WGS sequence"/>
</dbReference>
<protein>
    <recommendedName>
        <fullName evidence="4">50S ribosomal protein L29</fullName>
    </recommendedName>
</protein>
<gene>
    <name evidence="2" type="ORF">ACFQ0P_12270</name>
</gene>
<reference evidence="3" key="1">
    <citation type="journal article" date="2019" name="Int. J. Syst. Evol. Microbiol.">
        <title>The Global Catalogue of Microorganisms (GCM) 10K type strain sequencing project: providing services to taxonomists for standard genome sequencing and annotation.</title>
        <authorList>
            <consortium name="The Broad Institute Genomics Platform"/>
            <consortium name="The Broad Institute Genome Sequencing Center for Infectious Disease"/>
            <person name="Wu L."/>
            <person name="Ma J."/>
        </authorList>
    </citation>
    <scope>NUCLEOTIDE SEQUENCE [LARGE SCALE GENOMIC DNA]</scope>
    <source>
        <strain evidence="3">CCUG 54523</strain>
    </source>
</reference>
<keyword evidence="3" id="KW-1185">Reference proteome</keyword>
<sequence>MSTTPSSENGALQKRLEEIRVQLVKLAATGMLSGGVGQAAVSLESKKLEEEADAIRRKLLGAETADPLRDRDVTQ</sequence>
<comment type="caution">
    <text evidence="2">The sequence shown here is derived from an EMBL/GenBank/DDBJ whole genome shotgun (WGS) entry which is preliminary data.</text>
</comment>
<keyword evidence="1" id="KW-0175">Coiled coil</keyword>
<evidence type="ECO:0000256" key="1">
    <source>
        <dbReference type="SAM" id="Coils"/>
    </source>
</evidence>
<dbReference type="RefSeq" id="WP_204978965.1">
    <property type="nucleotide sequence ID" value="NZ_JBHTII010000001.1"/>
</dbReference>
<name>A0ABW3AJQ1_9MICO</name>